<reference evidence="2 3" key="1">
    <citation type="submission" date="2020-08" db="EMBL/GenBank/DDBJ databases">
        <title>Genomic Encyclopedia of Type Strains, Phase IV (KMG-IV): sequencing the most valuable type-strain genomes for metagenomic binning, comparative biology and taxonomic classification.</title>
        <authorList>
            <person name="Goeker M."/>
        </authorList>
    </citation>
    <scope>NUCLEOTIDE SEQUENCE [LARGE SCALE GENOMIC DNA]</scope>
    <source>
        <strain evidence="2 3">DSM 27057</strain>
    </source>
</reference>
<organism evidence="2 3">
    <name type="scientific">Novosphingobium sediminicola</name>
    <dbReference type="NCBI Taxonomy" id="563162"/>
    <lineage>
        <taxon>Bacteria</taxon>
        <taxon>Pseudomonadati</taxon>
        <taxon>Pseudomonadota</taxon>
        <taxon>Alphaproteobacteria</taxon>
        <taxon>Sphingomonadales</taxon>
        <taxon>Sphingomonadaceae</taxon>
        <taxon>Novosphingobium</taxon>
    </lineage>
</organism>
<evidence type="ECO:0000313" key="3">
    <source>
        <dbReference type="Proteomes" id="UP000548867"/>
    </source>
</evidence>
<feature type="region of interest" description="Disordered" evidence="1">
    <location>
        <begin position="1"/>
        <end position="20"/>
    </location>
</feature>
<evidence type="ECO:0000313" key="2">
    <source>
        <dbReference type="EMBL" id="MBB3956732.1"/>
    </source>
</evidence>
<evidence type="ECO:0000256" key="1">
    <source>
        <dbReference type="SAM" id="MobiDB-lite"/>
    </source>
</evidence>
<protein>
    <submittedName>
        <fullName evidence="2">Uncharacterized protein</fullName>
    </submittedName>
</protein>
<dbReference type="Proteomes" id="UP000548867">
    <property type="component" value="Unassembled WGS sequence"/>
</dbReference>
<accession>A0A7W6CIZ2</accession>
<keyword evidence="3" id="KW-1185">Reference proteome</keyword>
<dbReference type="EMBL" id="JACIDX010000016">
    <property type="protein sequence ID" value="MBB3956732.1"/>
    <property type="molecule type" value="Genomic_DNA"/>
</dbReference>
<sequence length="118" mass="13213">MSNSSNDFHGSDLPGYHPARLNPDDAEALLAINAHLRSPSPEWVSFIGETLSHWLVEQRVPHGVVDDAKAMWLIERIDEGGEVNSPAALNLLQRCCVKAQRVPQRLMQYLQVQEARMA</sequence>
<dbReference type="AlphaFoldDB" id="A0A7W6CIZ2"/>
<dbReference type="RefSeq" id="WP_172340073.1">
    <property type="nucleotide sequence ID" value="NZ_JACIDX010000016.1"/>
</dbReference>
<name>A0A7W6CIZ2_9SPHN</name>
<comment type="caution">
    <text evidence="2">The sequence shown here is derived from an EMBL/GenBank/DDBJ whole genome shotgun (WGS) entry which is preliminary data.</text>
</comment>
<gene>
    <name evidence="2" type="ORF">GGR38_003698</name>
</gene>
<proteinExistence type="predicted"/>